<dbReference type="Pfam" id="PF06463">
    <property type="entry name" value="Mob_synth_C"/>
    <property type="match status" value="1"/>
</dbReference>
<comment type="catalytic activity">
    <reaction evidence="1">
        <text>(8S)-3',8-cyclo-7,8-dihydroguanosine 5'-triphosphate = cyclic pyranopterin phosphate + diphosphate</text>
        <dbReference type="Rhea" id="RHEA:49580"/>
        <dbReference type="ChEBI" id="CHEBI:33019"/>
        <dbReference type="ChEBI" id="CHEBI:59648"/>
        <dbReference type="ChEBI" id="CHEBI:131766"/>
        <dbReference type="EC" id="4.6.1.17"/>
    </reaction>
</comment>
<dbReference type="CDD" id="cd01420">
    <property type="entry name" value="MoaC_PE"/>
    <property type="match status" value="1"/>
</dbReference>
<protein>
    <recommendedName>
        <fullName evidence="8">Molybdenum cofactor biosynthesis protein 1</fullName>
        <ecNumber evidence="6">4.1.99.22</ecNumber>
        <ecNumber evidence="7">4.6.1.17</ecNumber>
    </recommendedName>
</protein>
<dbReference type="CDD" id="cd21117">
    <property type="entry name" value="Twitch_MoaA"/>
    <property type="match status" value="1"/>
</dbReference>
<dbReference type="EMBL" id="AMQN01021879">
    <property type="status" value="NOT_ANNOTATED_CDS"/>
    <property type="molecule type" value="Genomic_DNA"/>
</dbReference>
<feature type="region of interest" description="Disordered" evidence="21">
    <location>
        <begin position="467"/>
        <end position="498"/>
    </location>
</feature>
<dbReference type="InterPro" id="IPR013483">
    <property type="entry name" value="MoaA"/>
</dbReference>
<comment type="pathway">
    <text evidence="3">Cofactor biosynthesis; molybdopterin biosynthesis.</text>
</comment>
<dbReference type="Proteomes" id="UP000014760">
    <property type="component" value="Unassembled WGS sequence"/>
</dbReference>
<proteinExistence type="inferred from homology"/>
<gene>
    <name evidence="23" type="ORF">CAPTEDRAFT_180583</name>
</gene>
<dbReference type="FunCoup" id="R7UW66">
    <property type="interactions" value="339"/>
</dbReference>
<evidence type="ECO:0000256" key="9">
    <source>
        <dbReference type="ARBA" id="ARBA00022485"/>
    </source>
</evidence>
<keyword evidence="17" id="KW-0456">Lyase</keyword>
<dbReference type="HOGENOM" id="CLU_009273_7_2_1"/>
<dbReference type="InterPro" id="IPR036522">
    <property type="entry name" value="MoaC_sf"/>
</dbReference>
<evidence type="ECO:0000256" key="2">
    <source>
        <dbReference type="ARBA" id="ARBA00001966"/>
    </source>
</evidence>
<evidence type="ECO:0000256" key="10">
    <source>
        <dbReference type="ARBA" id="ARBA00022691"/>
    </source>
</evidence>
<dbReference type="UniPathway" id="UPA00344"/>
<keyword evidence="13" id="KW-0408">Iron</keyword>
<comment type="catalytic activity">
    <reaction evidence="18">
        <text>GTP + AH2 + S-adenosyl-L-methionine = (8S)-3',8-cyclo-7,8-dihydroguanosine 5'-triphosphate + 5'-deoxyadenosine + L-methionine + A + H(+)</text>
        <dbReference type="Rhea" id="RHEA:49576"/>
        <dbReference type="ChEBI" id="CHEBI:13193"/>
        <dbReference type="ChEBI" id="CHEBI:15378"/>
        <dbReference type="ChEBI" id="CHEBI:17319"/>
        <dbReference type="ChEBI" id="CHEBI:17499"/>
        <dbReference type="ChEBI" id="CHEBI:37565"/>
        <dbReference type="ChEBI" id="CHEBI:57844"/>
        <dbReference type="ChEBI" id="CHEBI:59789"/>
        <dbReference type="ChEBI" id="CHEBI:131766"/>
        <dbReference type="EC" id="4.1.99.22"/>
    </reaction>
</comment>
<evidence type="ECO:0000256" key="21">
    <source>
        <dbReference type="SAM" id="MobiDB-lite"/>
    </source>
</evidence>
<dbReference type="GO" id="GO:0005525">
    <property type="term" value="F:GTP binding"/>
    <property type="evidence" value="ECO:0007669"/>
    <property type="project" value="UniProtKB-KW"/>
</dbReference>
<keyword evidence="15" id="KW-0342">GTP-binding</keyword>
<dbReference type="EC" id="4.6.1.17" evidence="7"/>
<evidence type="ECO:0000256" key="1">
    <source>
        <dbReference type="ARBA" id="ARBA00001637"/>
    </source>
</evidence>
<dbReference type="InterPro" id="IPR006638">
    <property type="entry name" value="Elp3/MiaA/NifB-like_rSAM"/>
</dbReference>
<organism evidence="23">
    <name type="scientific">Capitella teleta</name>
    <name type="common">Polychaete worm</name>
    <dbReference type="NCBI Taxonomy" id="283909"/>
    <lineage>
        <taxon>Eukaryota</taxon>
        <taxon>Metazoa</taxon>
        <taxon>Spiralia</taxon>
        <taxon>Lophotrochozoa</taxon>
        <taxon>Annelida</taxon>
        <taxon>Polychaeta</taxon>
        <taxon>Sedentaria</taxon>
        <taxon>Scolecida</taxon>
        <taxon>Capitellidae</taxon>
        <taxon>Capitella</taxon>
    </lineage>
</organism>
<dbReference type="InterPro" id="IPR023045">
    <property type="entry name" value="MoaC"/>
</dbReference>
<dbReference type="PANTHER" id="PTHR22960:SF0">
    <property type="entry name" value="MOLYBDENUM COFACTOR BIOSYNTHESIS PROTEIN 1"/>
    <property type="match status" value="1"/>
</dbReference>
<keyword evidence="14" id="KW-0411">Iron-sulfur</keyword>
<dbReference type="HAMAP" id="MF_01225_B">
    <property type="entry name" value="MoaA_B"/>
    <property type="match status" value="1"/>
</dbReference>
<dbReference type="InterPro" id="IPR040064">
    <property type="entry name" value="MoaA-like"/>
</dbReference>
<comment type="function">
    <text evidence="19">Isoform MOCS1A and isoform MOCS1B probably form a complex that catalyzes the conversion of 5'-GTP to cyclic pyranopterin monophosphate (cPMP). MOCS1A catalyzes the cyclization of GTP to (8S)-3',8-cyclo-7,8-dihydroguanosine 5'-triphosphate and MOCS1B catalyzes the subsequent conversion of (8S)-3',8-cyclo-7,8-dihydroguanosine 5'-triphosphate to cPMP.</text>
</comment>
<evidence type="ECO:0000313" key="23">
    <source>
        <dbReference type="EMBL" id="ELU08177.1"/>
    </source>
</evidence>
<dbReference type="SFLD" id="SFLDG01383">
    <property type="entry name" value="cyclic_pyranopterin_phosphate"/>
    <property type="match status" value="1"/>
</dbReference>
<dbReference type="InterPro" id="IPR010505">
    <property type="entry name" value="MoaA_twitch"/>
</dbReference>
<evidence type="ECO:0000256" key="11">
    <source>
        <dbReference type="ARBA" id="ARBA00022723"/>
    </source>
</evidence>
<dbReference type="InterPro" id="IPR007197">
    <property type="entry name" value="rSAM"/>
</dbReference>
<dbReference type="EnsemblMetazoa" id="CapteT180583">
    <property type="protein sequence ID" value="CapteP180583"/>
    <property type="gene ID" value="CapteG180583"/>
</dbReference>
<evidence type="ECO:0000256" key="18">
    <source>
        <dbReference type="ARBA" id="ARBA00048697"/>
    </source>
</evidence>
<dbReference type="InterPro" id="IPR047594">
    <property type="entry name" value="MoaC_bact/euk"/>
</dbReference>
<dbReference type="InterPro" id="IPR000385">
    <property type="entry name" value="MoaA_NifB_PqqE_Fe-S-bd_CS"/>
</dbReference>
<keyword evidence="16" id="KW-0501">Molybdenum cofactor biosynthesis</keyword>
<dbReference type="GO" id="GO:0006777">
    <property type="term" value="P:Mo-molybdopterin cofactor biosynthetic process"/>
    <property type="evidence" value="ECO:0007669"/>
    <property type="project" value="UniProtKB-KW"/>
</dbReference>
<dbReference type="Gene3D" id="3.30.70.640">
    <property type="entry name" value="Molybdopterin cofactor biosynthesis C (MoaC) domain"/>
    <property type="match status" value="1"/>
</dbReference>
<comment type="similarity">
    <text evidence="5">In the N-terminal section; belongs to the radical SAM superfamily. MoaA family.</text>
</comment>
<evidence type="ECO:0000259" key="22">
    <source>
        <dbReference type="PROSITE" id="PS51918"/>
    </source>
</evidence>
<dbReference type="PANTHER" id="PTHR22960">
    <property type="entry name" value="MOLYBDOPTERIN COFACTOR SYNTHESIS PROTEIN A"/>
    <property type="match status" value="1"/>
</dbReference>
<keyword evidence="11" id="KW-0479">Metal-binding</keyword>
<evidence type="ECO:0000256" key="16">
    <source>
        <dbReference type="ARBA" id="ARBA00023150"/>
    </source>
</evidence>
<dbReference type="SUPFAM" id="SSF102114">
    <property type="entry name" value="Radical SAM enzymes"/>
    <property type="match status" value="1"/>
</dbReference>
<accession>R7UW66</accession>
<dbReference type="Gene3D" id="3.20.20.70">
    <property type="entry name" value="Aldolase class I"/>
    <property type="match status" value="1"/>
</dbReference>
<dbReference type="STRING" id="283909.R7UW66"/>
<keyword evidence="9" id="KW-0004">4Fe-4S</keyword>
<dbReference type="OMA" id="QTVHMTS"/>
<evidence type="ECO:0000256" key="19">
    <source>
        <dbReference type="ARBA" id="ARBA00054222"/>
    </source>
</evidence>
<feature type="compositionally biased region" description="Pro residues" evidence="21">
    <location>
        <begin position="467"/>
        <end position="483"/>
    </location>
</feature>
<dbReference type="NCBIfam" id="NF006870">
    <property type="entry name" value="PRK09364.1"/>
    <property type="match status" value="1"/>
</dbReference>
<sequence>MLPRKDIRGRIPSALTQNKLNLKHFFSTASVSPSPADNQRIQADVLQTDVNIDTIVVFECQLILVLQVKTRSSRFKEGVRPFSDFLTDSFGRQHTYLRISLTERCNLRCQYCMPEKGVDLTPRQKLLSFDEIIKLSTLFVEEGIQKIRLTGGEPLVRRDLVQIIEELNKLKEIGLQKIGITTNGITLAKRLPDLRAAGLDQINVSLDTLVPAKFEFITRRKGWSKVMEGIDQALEKGFDRVKVNCVVKRGMNEDEVVDFVALTEHKPIDIRFIEYMPFDGNQWSDTKLVSYTEMLTSIRERFPELQRLQDHPNDTSKAWSVRGFAGQFGFITSMTQNFCGTCNRLRLTADGNLKVCLLGSAEVSLRDALRSNMTEEQLKQLIGAAVGRKKAKHAGMNSLAKMPNRPMILIDNPWGHRPNAFTIPLCITSNRANHARMMSSDHDDDYYKAQQYYNHYYSIFNVDGSPPLVPPPPPPPYRPPPPRSNERSLTHTNPEGKASMVDVGHKDTSARVALASGVVHLPPEVYQLVSQNEMKKGDVLSVAQLAGIMGAKRTSDLIPLCHNIPIDKVSVELCLDDEALRITCEVHSHGRTGIEMEALVGVSVAALTVYDMCKAVSQDITISDIQLEKKTGGVRGDFFRSEL</sequence>
<dbReference type="InterPro" id="IPR002820">
    <property type="entry name" value="Mopterin_CF_biosynth-C_dom"/>
</dbReference>
<evidence type="ECO:0000313" key="25">
    <source>
        <dbReference type="Proteomes" id="UP000014760"/>
    </source>
</evidence>
<dbReference type="GO" id="GO:0061798">
    <property type="term" value="F:GTP 3',8'-cyclase activity"/>
    <property type="evidence" value="ECO:0007669"/>
    <property type="project" value="UniProtKB-EC"/>
</dbReference>
<dbReference type="Pfam" id="PF01967">
    <property type="entry name" value="MoaC"/>
    <property type="match status" value="1"/>
</dbReference>
<dbReference type="OrthoDB" id="429626at2759"/>
<evidence type="ECO:0000256" key="7">
    <source>
        <dbReference type="ARBA" id="ARBA00012575"/>
    </source>
</evidence>
<dbReference type="GO" id="GO:0051539">
    <property type="term" value="F:4 iron, 4 sulfur cluster binding"/>
    <property type="evidence" value="ECO:0007669"/>
    <property type="project" value="UniProtKB-KW"/>
</dbReference>
<evidence type="ECO:0000256" key="8">
    <source>
        <dbReference type="ARBA" id="ARBA00015273"/>
    </source>
</evidence>
<dbReference type="AlphaFoldDB" id="R7UW66"/>
<reference evidence="24" key="3">
    <citation type="submission" date="2015-06" db="UniProtKB">
        <authorList>
            <consortium name="EnsemblMetazoa"/>
        </authorList>
    </citation>
    <scope>IDENTIFICATION</scope>
</reference>
<dbReference type="SFLD" id="SFLDG01067">
    <property type="entry name" value="SPASM/twitch_domain_containing"/>
    <property type="match status" value="1"/>
</dbReference>
<dbReference type="SUPFAM" id="SSF55040">
    <property type="entry name" value="Molybdenum cofactor biosynthesis protein C, MoaC"/>
    <property type="match status" value="1"/>
</dbReference>
<evidence type="ECO:0000256" key="20">
    <source>
        <dbReference type="ARBA" id="ARBA00063038"/>
    </source>
</evidence>
<dbReference type="PROSITE" id="PS01305">
    <property type="entry name" value="MOAA_NIFB_PQQE"/>
    <property type="match status" value="1"/>
</dbReference>
<evidence type="ECO:0000256" key="3">
    <source>
        <dbReference type="ARBA" id="ARBA00005046"/>
    </source>
</evidence>
<dbReference type="GO" id="GO:0061799">
    <property type="term" value="F:cyclic pyranopterin monophosphate synthase activity"/>
    <property type="evidence" value="ECO:0007669"/>
    <property type="project" value="UniProtKB-EC"/>
</dbReference>
<name>R7UW66_CAPTE</name>
<feature type="domain" description="Radical SAM core" evidence="22">
    <location>
        <begin position="89"/>
        <end position="304"/>
    </location>
</feature>
<dbReference type="GO" id="GO:0046872">
    <property type="term" value="F:metal ion binding"/>
    <property type="evidence" value="ECO:0007669"/>
    <property type="project" value="UniProtKB-KW"/>
</dbReference>
<evidence type="ECO:0000256" key="12">
    <source>
        <dbReference type="ARBA" id="ARBA00022741"/>
    </source>
</evidence>
<dbReference type="EC" id="4.1.99.22" evidence="6"/>
<dbReference type="InterPro" id="IPR013785">
    <property type="entry name" value="Aldolase_TIM"/>
</dbReference>
<keyword evidence="25" id="KW-1185">Reference proteome</keyword>
<keyword evidence="10" id="KW-0949">S-adenosyl-L-methionine</keyword>
<evidence type="ECO:0000256" key="5">
    <source>
        <dbReference type="ARBA" id="ARBA00009862"/>
    </source>
</evidence>
<dbReference type="FunFam" id="3.20.20.70:FF:000117">
    <property type="entry name" value="molybdenum cofactor biosynthesis protein 1"/>
    <property type="match status" value="1"/>
</dbReference>
<evidence type="ECO:0000256" key="13">
    <source>
        <dbReference type="ARBA" id="ARBA00023004"/>
    </source>
</evidence>
<keyword evidence="12" id="KW-0547">Nucleotide-binding</keyword>
<reference evidence="25" key="1">
    <citation type="submission" date="2012-12" db="EMBL/GenBank/DDBJ databases">
        <authorList>
            <person name="Hellsten U."/>
            <person name="Grimwood J."/>
            <person name="Chapman J.A."/>
            <person name="Shapiro H."/>
            <person name="Aerts A."/>
            <person name="Otillar R.P."/>
            <person name="Terry A.Y."/>
            <person name="Boore J.L."/>
            <person name="Simakov O."/>
            <person name="Marletaz F."/>
            <person name="Cho S.-J."/>
            <person name="Edsinger-Gonzales E."/>
            <person name="Havlak P."/>
            <person name="Kuo D.-H."/>
            <person name="Larsson T."/>
            <person name="Lv J."/>
            <person name="Arendt D."/>
            <person name="Savage R."/>
            <person name="Osoegawa K."/>
            <person name="de Jong P."/>
            <person name="Lindberg D.R."/>
            <person name="Seaver E.C."/>
            <person name="Weisblat D.A."/>
            <person name="Putnam N.H."/>
            <person name="Grigoriev I.V."/>
            <person name="Rokhsar D.S."/>
        </authorList>
    </citation>
    <scope>NUCLEOTIDE SEQUENCE</scope>
    <source>
        <strain evidence="25">I ESC-2004</strain>
    </source>
</reference>
<dbReference type="SMART" id="SM00729">
    <property type="entry name" value="Elp3"/>
    <property type="match status" value="1"/>
</dbReference>
<dbReference type="CDD" id="cd01335">
    <property type="entry name" value="Radical_SAM"/>
    <property type="match status" value="1"/>
</dbReference>
<dbReference type="Pfam" id="PF04055">
    <property type="entry name" value="Radical_SAM"/>
    <property type="match status" value="1"/>
</dbReference>
<dbReference type="HAMAP" id="MF_01224_B">
    <property type="entry name" value="MoaC_B"/>
    <property type="match status" value="1"/>
</dbReference>
<dbReference type="NCBIfam" id="TIGR00581">
    <property type="entry name" value="moaC"/>
    <property type="match status" value="1"/>
</dbReference>
<dbReference type="EMBL" id="KB299284">
    <property type="protein sequence ID" value="ELU08177.1"/>
    <property type="molecule type" value="Genomic_DNA"/>
</dbReference>
<dbReference type="SFLD" id="SFLDS00029">
    <property type="entry name" value="Radical_SAM"/>
    <property type="match status" value="1"/>
</dbReference>
<comment type="subunit">
    <text evidence="20">Isoform MOCS1A and isoform MOCS1B probably form a heterooligomer.</text>
</comment>
<evidence type="ECO:0000313" key="24">
    <source>
        <dbReference type="EnsemblMetazoa" id="CapteP180583"/>
    </source>
</evidence>
<evidence type="ECO:0000256" key="17">
    <source>
        <dbReference type="ARBA" id="ARBA00023239"/>
    </source>
</evidence>
<comment type="similarity">
    <text evidence="4">In the C-terminal section; belongs to the MoaC family.</text>
</comment>
<evidence type="ECO:0000256" key="14">
    <source>
        <dbReference type="ARBA" id="ARBA00023014"/>
    </source>
</evidence>
<dbReference type="NCBIfam" id="TIGR02666">
    <property type="entry name" value="moaA"/>
    <property type="match status" value="1"/>
</dbReference>
<dbReference type="SFLD" id="SFLDG01386">
    <property type="entry name" value="main_SPASM_domain-containing"/>
    <property type="match status" value="1"/>
</dbReference>
<comment type="cofactor">
    <cofactor evidence="2">
        <name>[4Fe-4S] cluster</name>
        <dbReference type="ChEBI" id="CHEBI:49883"/>
    </cofactor>
</comment>
<reference evidence="23 25" key="2">
    <citation type="journal article" date="2013" name="Nature">
        <title>Insights into bilaterian evolution from three spiralian genomes.</title>
        <authorList>
            <person name="Simakov O."/>
            <person name="Marletaz F."/>
            <person name="Cho S.J."/>
            <person name="Edsinger-Gonzales E."/>
            <person name="Havlak P."/>
            <person name="Hellsten U."/>
            <person name="Kuo D.H."/>
            <person name="Larsson T."/>
            <person name="Lv J."/>
            <person name="Arendt D."/>
            <person name="Savage R."/>
            <person name="Osoegawa K."/>
            <person name="de Jong P."/>
            <person name="Grimwood J."/>
            <person name="Chapman J.A."/>
            <person name="Shapiro H."/>
            <person name="Aerts A."/>
            <person name="Otillar R.P."/>
            <person name="Terry A.Y."/>
            <person name="Boore J.L."/>
            <person name="Grigoriev I.V."/>
            <person name="Lindberg D.R."/>
            <person name="Seaver E.C."/>
            <person name="Weisblat D.A."/>
            <person name="Putnam N.H."/>
            <person name="Rokhsar D.S."/>
        </authorList>
    </citation>
    <scope>NUCLEOTIDE SEQUENCE</scope>
    <source>
        <strain evidence="23 25">I ESC-2004</strain>
    </source>
</reference>
<evidence type="ECO:0000256" key="6">
    <source>
        <dbReference type="ARBA" id="ARBA00012167"/>
    </source>
</evidence>
<evidence type="ECO:0000256" key="4">
    <source>
        <dbReference type="ARBA" id="ARBA00008484"/>
    </source>
</evidence>
<evidence type="ECO:0000256" key="15">
    <source>
        <dbReference type="ARBA" id="ARBA00023134"/>
    </source>
</evidence>
<dbReference type="PROSITE" id="PS51918">
    <property type="entry name" value="RADICAL_SAM"/>
    <property type="match status" value="1"/>
</dbReference>
<dbReference type="InterPro" id="IPR050105">
    <property type="entry name" value="MoCo_biosynth_MoaA/MoaC"/>
</dbReference>
<dbReference type="InterPro" id="IPR058240">
    <property type="entry name" value="rSAM_sf"/>
</dbReference>